<dbReference type="KEGG" id="mme:Marme_3495"/>
<accession>F2JTU0</accession>
<dbReference type="Proteomes" id="UP000001062">
    <property type="component" value="Chromosome"/>
</dbReference>
<evidence type="ECO:0000256" key="1">
    <source>
        <dbReference type="SAM" id="Phobius"/>
    </source>
</evidence>
<proteinExistence type="predicted"/>
<evidence type="ECO:0000313" key="3">
    <source>
        <dbReference type="Proteomes" id="UP000001062"/>
    </source>
</evidence>
<dbReference type="HOGENOM" id="CLU_1538750_0_0_6"/>
<dbReference type="OrthoDB" id="7021410at2"/>
<keyword evidence="1" id="KW-0812">Transmembrane</keyword>
<keyword evidence="1" id="KW-0472">Membrane</keyword>
<keyword evidence="1" id="KW-1133">Transmembrane helix</keyword>
<organism evidence="2 3">
    <name type="scientific">Marinomonas mediterranea (strain ATCC 700492 / JCM 21426 / NBRC 103028 / MMB-1)</name>
    <dbReference type="NCBI Taxonomy" id="717774"/>
    <lineage>
        <taxon>Bacteria</taxon>
        <taxon>Pseudomonadati</taxon>
        <taxon>Pseudomonadota</taxon>
        <taxon>Gammaproteobacteria</taxon>
        <taxon>Oceanospirillales</taxon>
        <taxon>Oceanospirillaceae</taxon>
        <taxon>Marinomonas</taxon>
    </lineage>
</organism>
<gene>
    <name evidence="2" type="ordered locus">Marme_3495</name>
</gene>
<dbReference type="eggNOG" id="ENOG50310Z1">
    <property type="taxonomic scope" value="Bacteria"/>
</dbReference>
<sequence>MIGRILDKLVFGATLLLALQIPLLLDHYQQFLSGLYESTRWQVEGYEETAMKYEYASVLAMIRHHLQNDVKSVREDAQQKLATLERYEDLRIGMRLFASDQFIEKVVYVFNPSRYSYLQKTVQNFQIGIPLSATGFAFGVVSAVIINLIVTWPIAALSKRIRRRKRRTDISPVS</sequence>
<dbReference type="InterPro" id="IPR022584">
    <property type="entry name" value="DUF2937"/>
</dbReference>
<name>F2JTU0_MARM1</name>
<dbReference type="STRING" id="717774.Marme_3495"/>
<evidence type="ECO:0000313" key="2">
    <source>
        <dbReference type="EMBL" id="ADZ92710.1"/>
    </source>
</evidence>
<protein>
    <recommendedName>
        <fullName evidence="4">DUF2937 domain-containing protein</fullName>
    </recommendedName>
</protein>
<dbReference type="AlphaFoldDB" id="F2JTU0"/>
<reference evidence="2 3" key="1">
    <citation type="journal article" date="2012" name="Stand. Genomic Sci.">
        <title>Complete genome sequence of the melanogenic marine bacterium Marinomonas mediterranea type strain (MMB-1(T)).</title>
        <authorList>
            <person name="Lucas-Elio P."/>
            <person name="Goodwin L."/>
            <person name="Woyke T."/>
            <person name="Pitluck S."/>
            <person name="Nolan M."/>
            <person name="Kyrpides N.C."/>
            <person name="Detter J.C."/>
            <person name="Copeland A."/>
            <person name="Teshima H."/>
            <person name="Bruce D."/>
            <person name="Detter C."/>
            <person name="Tapia R."/>
            <person name="Han S."/>
            <person name="Land M.L."/>
            <person name="Ivanova N."/>
            <person name="Mikhailova N."/>
            <person name="Johnston A.W."/>
            <person name="Sanchez-Amat A."/>
        </authorList>
    </citation>
    <scope>NUCLEOTIDE SEQUENCE [LARGE SCALE GENOMIC DNA]</scope>
    <source>
        <strain evidence="3">ATCC 700492 / JCM 21426 / NBRC 103028 / MMB-1</strain>
    </source>
</reference>
<dbReference type="PATRIC" id="fig|717774.3.peg.3598"/>
<feature type="transmembrane region" description="Helical" evidence="1">
    <location>
        <begin position="136"/>
        <end position="157"/>
    </location>
</feature>
<dbReference type="Pfam" id="PF11157">
    <property type="entry name" value="DUF2937"/>
    <property type="match status" value="1"/>
</dbReference>
<evidence type="ECO:0008006" key="4">
    <source>
        <dbReference type="Google" id="ProtNLM"/>
    </source>
</evidence>
<dbReference type="RefSeq" id="WP_013662612.1">
    <property type="nucleotide sequence ID" value="NC_015276.1"/>
</dbReference>
<dbReference type="EMBL" id="CP002583">
    <property type="protein sequence ID" value="ADZ92710.1"/>
    <property type="molecule type" value="Genomic_DNA"/>
</dbReference>
<keyword evidence="3" id="KW-1185">Reference proteome</keyword>